<gene>
    <name evidence="2" type="ORF">D4764_13G0001000</name>
</gene>
<organism evidence="2 3">
    <name type="scientific">Takifugu flavidus</name>
    <name type="common">sansaifugu</name>
    <dbReference type="NCBI Taxonomy" id="433684"/>
    <lineage>
        <taxon>Eukaryota</taxon>
        <taxon>Metazoa</taxon>
        <taxon>Chordata</taxon>
        <taxon>Craniata</taxon>
        <taxon>Vertebrata</taxon>
        <taxon>Euteleostomi</taxon>
        <taxon>Actinopterygii</taxon>
        <taxon>Neopterygii</taxon>
        <taxon>Teleostei</taxon>
        <taxon>Neoteleostei</taxon>
        <taxon>Acanthomorphata</taxon>
        <taxon>Eupercaria</taxon>
        <taxon>Tetraodontiformes</taxon>
        <taxon>Tetradontoidea</taxon>
        <taxon>Tetraodontidae</taxon>
        <taxon>Takifugu</taxon>
    </lineage>
</organism>
<reference evidence="2 3" key="1">
    <citation type="submission" date="2019-04" db="EMBL/GenBank/DDBJ databases">
        <title>Chromosome genome assembly for Takifugu flavidus.</title>
        <authorList>
            <person name="Xiao S."/>
        </authorList>
    </citation>
    <scope>NUCLEOTIDE SEQUENCE [LARGE SCALE GENOMIC DNA]</scope>
    <source>
        <strain evidence="2">HTHZ2018</strain>
        <tissue evidence="2">Muscle</tissue>
    </source>
</reference>
<protein>
    <submittedName>
        <fullName evidence="2">Patatin-like phospholipase domain-containing protein 2</fullName>
    </submittedName>
</protein>
<evidence type="ECO:0000313" key="3">
    <source>
        <dbReference type="Proteomes" id="UP000324091"/>
    </source>
</evidence>
<feature type="region of interest" description="Disordered" evidence="1">
    <location>
        <begin position="1"/>
        <end position="25"/>
    </location>
</feature>
<dbReference type="EMBL" id="RHFK02000005">
    <property type="protein sequence ID" value="TWW75438.1"/>
    <property type="molecule type" value="Genomic_DNA"/>
</dbReference>
<proteinExistence type="predicted"/>
<keyword evidence="3" id="KW-1185">Reference proteome</keyword>
<evidence type="ECO:0000256" key="1">
    <source>
        <dbReference type="SAM" id="MobiDB-lite"/>
    </source>
</evidence>
<comment type="caution">
    <text evidence="2">The sequence shown here is derived from an EMBL/GenBank/DDBJ whole genome shotgun (WGS) entry which is preliminary data.</text>
</comment>
<accession>A0A5C6P9Q2</accession>
<name>A0A5C6P9Q2_9TELE</name>
<sequence>MPPGRLPGEVFRACPSGRRPPGRPRTRWRDYVSRLVWERLGIPPDELEEVAGEREVWASLLRLLPPATRPRISGGEWMDMDGWLCVIVDLFSGSQGSTGSELAVQRRWRQLQAGTTTTMEDSGRLQLCNSRNREPVSPLLDLPKTQFCSRGSSGQSEWSSDPGMMFNWSEEWNLSFAGCGFRSVYYLGALSCFLDRVPQLVHGATRICGVWARNPRAHTPVSGLV</sequence>
<dbReference type="Proteomes" id="UP000324091">
    <property type="component" value="Chromosome 13"/>
</dbReference>
<dbReference type="AlphaFoldDB" id="A0A5C6P9Q2"/>
<evidence type="ECO:0000313" key="2">
    <source>
        <dbReference type="EMBL" id="TWW75438.1"/>
    </source>
</evidence>